<organism evidence="2 3">
    <name type="scientific">Allochromatium tepidum</name>
    <dbReference type="NCBI Taxonomy" id="553982"/>
    <lineage>
        <taxon>Bacteria</taxon>
        <taxon>Pseudomonadati</taxon>
        <taxon>Pseudomonadota</taxon>
        <taxon>Gammaproteobacteria</taxon>
        <taxon>Chromatiales</taxon>
        <taxon>Chromatiaceae</taxon>
        <taxon>Allochromatium</taxon>
    </lineage>
</organism>
<evidence type="ECO:0000313" key="2">
    <source>
        <dbReference type="EMBL" id="BCU05592.1"/>
    </source>
</evidence>
<proteinExistence type="predicted"/>
<sequence length="128" mass="13621">MPSSGPDGSDCQNGVSDDGLQRIGNPLLSHRSGVARQGLKRAKKADPKADVLAALESRLRRWEKAARDPEARIADIDAGVFDLKAVNPNALAKSDERTPEAILDSIGQQGRLVAESLATLRAWLADPG</sequence>
<gene>
    <name evidence="2" type="ORF">Atep_02690</name>
</gene>
<name>A0ABM7QII7_9GAMM</name>
<evidence type="ECO:0000313" key="3">
    <source>
        <dbReference type="Proteomes" id="UP000680679"/>
    </source>
</evidence>
<protein>
    <submittedName>
        <fullName evidence="2">Uncharacterized protein</fullName>
    </submittedName>
</protein>
<evidence type="ECO:0000256" key="1">
    <source>
        <dbReference type="SAM" id="MobiDB-lite"/>
    </source>
</evidence>
<keyword evidence="3" id="KW-1185">Reference proteome</keyword>
<feature type="region of interest" description="Disordered" evidence="1">
    <location>
        <begin position="1"/>
        <end position="47"/>
    </location>
</feature>
<accession>A0ABM7QII7</accession>
<dbReference type="EMBL" id="AP024563">
    <property type="protein sequence ID" value="BCU05592.1"/>
    <property type="molecule type" value="Genomic_DNA"/>
</dbReference>
<reference evidence="2 3" key="1">
    <citation type="submission" date="2021-04" db="EMBL/GenBank/DDBJ databases">
        <title>Complete genome sequencing of Allochromatium tepidum strain NZ.</title>
        <authorList>
            <person name="Tsukatani Y."/>
            <person name="Mori H."/>
        </authorList>
    </citation>
    <scope>NUCLEOTIDE SEQUENCE [LARGE SCALE GENOMIC DNA]</scope>
    <source>
        <strain evidence="2 3">NZ</strain>
    </source>
</reference>
<dbReference type="Proteomes" id="UP000680679">
    <property type="component" value="Chromosome"/>
</dbReference>